<keyword evidence="2 4" id="KW-0238">DNA-binding</keyword>
<dbReference type="GO" id="GO:0000976">
    <property type="term" value="F:transcription cis-regulatory region binding"/>
    <property type="evidence" value="ECO:0007669"/>
    <property type="project" value="TreeGrafter"/>
</dbReference>
<name>A0A7S7NNA3_PALFE</name>
<gene>
    <name evidence="7" type="ORF">IRI77_28915</name>
</gene>
<dbReference type="GO" id="GO:0003700">
    <property type="term" value="F:DNA-binding transcription factor activity"/>
    <property type="evidence" value="ECO:0007669"/>
    <property type="project" value="TreeGrafter"/>
</dbReference>
<dbReference type="InterPro" id="IPR009057">
    <property type="entry name" value="Homeodomain-like_sf"/>
</dbReference>
<keyword evidence="1" id="KW-0805">Transcription regulation</keyword>
<feature type="region of interest" description="Disordered" evidence="5">
    <location>
        <begin position="210"/>
        <end position="229"/>
    </location>
</feature>
<dbReference type="EMBL" id="CP063849">
    <property type="protein sequence ID" value="QOY86773.1"/>
    <property type="molecule type" value="Genomic_DNA"/>
</dbReference>
<evidence type="ECO:0000256" key="4">
    <source>
        <dbReference type="PROSITE-ProRule" id="PRU00335"/>
    </source>
</evidence>
<evidence type="ECO:0000313" key="8">
    <source>
        <dbReference type="Proteomes" id="UP000593892"/>
    </source>
</evidence>
<evidence type="ECO:0000256" key="2">
    <source>
        <dbReference type="ARBA" id="ARBA00023125"/>
    </source>
</evidence>
<keyword evidence="3" id="KW-0804">Transcription</keyword>
<dbReference type="Pfam" id="PF17754">
    <property type="entry name" value="TetR_C_14"/>
    <property type="match status" value="1"/>
</dbReference>
<proteinExistence type="predicted"/>
<dbReference type="KEGG" id="pfer:IRI77_28915"/>
<dbReference type="InterPro" id="IPR001647">
    <property type="entry name" value="HTH_TetR"/>
</dbReference>
<dbReference type="PROSITE" id="PS50977">
    <property type="entry name" value="HTH_TETR_2"/>
    <property type="match status" value="1"/>
</dbReference>
<feature type="DNA-binding region" description="H-T-H motif" evidence="4">
    <location>
        <begin position="49"/>
        <end position="68"/>
    </location>
</feature>
<dbReference type="Proteomes" id="UP000593892">
    <property type="component" value="Chromosome"/>
</dbReference>
<evidence type="ECO:0000259" key="6">
    <source>
        <dbReference type="PROSITE" id="PS50977"/>
    </source>
</evidence>
<dbReference type="PANTHER" id="PTHR30055">
    <property type="entry name" value="HTH-TYPE TRANSCRIPTIONAL REGULATOR RUTR"/>
    <property type="match status" value="1"/>
</dbReference>
<sequence>MSLQHLNEVIPDAPDALPTLQLRKQQFVRDAIWDAAIDLFAEKGFDETTVDDIARAAGVSRRSFFRYFASKNDLMAHAMLSYGTILTAAIDSCPPGFTLREVLQATVLEVVKASAAHPRTPKIMAILAEHPGAQAAEMSRLPEVQHQVGEAFARRCRLCGEDGLAASLLAGLTLQVAGVAVRCWYEQGQGDIPQTVDLVLGKLNHLLCTEPDSGTRRPAKSGAPARTRK</sequence>
<keyword evidence="8" id="KW-1185">Reference proteome</keyword>
<dbReference type="SUPFAM" id="SSF46689">
    <property type="entry name" value="Homeodomain-like"/>
    <property type="match status" value="1"/>
</dbReference>
<organism evidence="7 8">
    <name type="scientific">Paludibaculum fermentans</name>
    <dbReference type="NCBI Taxonomy" id="1473598"/>
    <lineage>
        <taxon>Bacteria</taxon>
        <taxon>Pseudomonadati</taxon>
        <taxon>Acidobacteriota</taxon>
        <taxon>Terriglobia</taxon>
        <taxon>Bryobacterales</taxon>
        <taxon>Bryobacteraceae</taxon>
        <taxon>Paludibaculum</taxon>
    </lineage>
</organism>
<dbReference type="PANTHER" id="PTHR30055:SF238">
    <property type="entry name" value="MYCOFACTOCIN BIOSYNTHESIS TRANSCRIPTIONAL REGULATOR MFTR-RELATED"/>
    <property type="match status" value="1"/>
</dbReference>
<dbReference type="Gene3D" id="1.10.357.10">
    <property type="entry name" value="Tetracycline Repressor, domain 2"/>
    <property type="match status" value="1"/>
</dbReference>
<dbReference type="InterPro" id="IPR050109">
    <property type="entry name" value="HTH-type_TetR-like_transc_reg"/>
</dbReference>
<dbReference type="AlphaFoldDB" id="A0A7S7NNA3"/>
<dbReference type="InterPro" id="IPR023772">
    <property type="entry name" value="DNA-bd_HTH_TetR-type_CS"/>
</dbReference>
<evidence type="ECO:0000256" key="3">
    <source>
        <dbReference type="ARBA" id="ARBA00023163"/>
    </source>
</evidence>
<feature type="domain" description="HTH tetR-type" evidence="6">
    <location>
        <begin position="26"/>
        <end position="86"/>
    </location>
</feature>
<dbReference type="InterPro" id="IPR041347">
    <property type="entry name" value="MftR_C"/>
</dbReference>
<evidence type="ECO:0000256" key="5">
    <source>
        <dbReference type="SAM" id="MobiDB-lite"/>
    </source>
</evidence>
<reference evidence="7 8" key="1">
    <citation type="submission" date="2020-10" db="EMBL/GenBank/DDBJ databases">
        <title>Complete genome sequence of Paludibaculum fermentans P105T, a facultatively anaerobic acidobacterium capable of dissimilatory Fe(III) reduction.</title>
        <authorList>
            <person name="Dedysh S.N."/>
            <person name="Beletsky A.V."/>
            <person name="Kulichevskaya I.S."/>
            <person name="Mardanov A.V."/>
            <person name="Ravin N.V."/>
        </authorList>
    </citation>
    <scope>NUCLEOTIDE SEQUENCE [LARGE SCALE GENOMIC DNA]</scope>
    <source>
        <strain evidence="7 8">P105</strain>
    </source>
</reference>
<dbReference type="Pfam" id="PF00440">
    <property type="entry name" value="TetR_N"/>
    <property type="match status" value="1"/>
</dbReference>
<protein>
    <submittedName>
        <fullName evidence="7">TetR family transcriptional regulator</fullName>
    </submittedName>
</protein>
<evidence type="ECO:0000313" key="7">
    <source>
        <dbReference type="EMBL" id="QOY86773.1"/>
    </source>
</evidence>
<dbReference type="FunFam" id="1.10.10.60:FF:000141">
    <property type="entry name" value="TetR family transcriptional regulator"/>
    <property type="match status" value="1"/>
</dbReference>
<dbReference type="PROSITE" id="PS01081">
    <property type="entry name" value="HTH_TETR_1"/>
    <property type="match status" value="1"/>
</dbReference>
<accession>A0A7S7NNA3</accession>
<evidence type="ECO:0000256" key="1">
    <source>
        <dbReference type="ARBA" id="ARBA00023015"/>
    </source>
</evidence>
<dbReference type="RefSeq" id="WP_194448442.1">
    <property type="nucleotide sequence ID" value="NZ_CP063849.1"/>
</dbReference>
<dbReference type="PRINTS" id="PR00455">
    <property type="entry name" value="HTHTETR"/>
</dbReference>